<dbReference type="AlphaFoldDB" id="A0A9Q9ATN6"/>
<evidence type="ECO:0000313" key="1">
    <source>
        <dbReference type="EMBL" id="USW51943.1"/>
    </source>
</evidence>
<proteinExistence type="predicted"/>
<organism evidence="1 2">
    <name type="scientific">Septoria linicola</name>
    <dbReference type="NCBI Taxonomy" id="215465"/>
    <lineage>
        <taxon>Eukaryota</taxon>
        <taxon>Fungi</taxon>
        <taxon>Dikarya</taxon>
        <taxon>Ascomycota</taxon>
        <taxon>Pezizomycotina</taxon>
        <taxon>Dothideomycetes</taxon>
        <taxon>Dothideomycetidae</taxon>
        <taxon>Mycosphaerellales</taxon>
        <taxon>Mycosphaerellaceae</taxon>
        <taxon>Septoria</taxon>
    </lineage>
</organism>
<protein>
    <submittedName>
        <fullName evidence="1">Uncharacterized protein</fullName>
    </submittedName>
</protein>
<accession>A0A9Q9ATN6</accession>
<name>A0A9Q9ATN6_9PEZI</name>
<reference evidence="1" key="1">
    <citation type="submission" date="2022-06" db="EMBL/GenBank/DDBJ databases">
        <title>Complete genome sequences of two strains of the flax pathogen Septoria linicola.</title>
        <authorList>
            <person name="Lapalu N."/>
            <person name="Simon A."/>
            <person name="Demenou B."/>
            <person name="Paumier D."/>
            <person name="Guillot M.-P."/>
            <person name="Gout L."/>
            <person name="Valade R."/>
        </authorList>
    </citation>
    <scope>NUCLEOTIDE SEQUENCE</scope>
    <source>
        <strain evidence="1">SE15195</strain>
    </source>
</reference>
<gene>
    <name evidence="1" type="ORF">Slin15195_G052620</name>
</gene>
<dbReference type="Proteomes" id="UP001056384">
    <property type="component" value="Chromosome 4"/>
</dbReference>
<dbReference type="EMBL" id="CP099421">
    <property type="protein sequence ID" value="USW51943.1"/>
    <property type="molecule type" value="Genomic_DNA"/>
</dbReference>
<evidence type="ECO:0000313" key="2">
    <source>
        <dbReference type="Proteomes" id="UP001056384"/>
    </source>
</evidence>
<sequence length="280" mass="31881">MSRDHTVTAQASLHGLPRELRLQIYQHVFALNLDCTILEAWKDEHTLAHGFRSVPELNPDARLVVPWVNLMLTCKDFAIELRSYMDEKAFLESEQNTTWSLDLEAKRGGMTLGYTTWRRIPCHPKDLRVLEASYNTKRGFQAWGDGGPHGITSGLYQTLNSVVHCGPRFDCTSLLEVPIHLAELKIKVESRDDPKKEYDGDHYMSLSDRETNPETTLYALGSIVGQIVNTGVLRGFVDMISVCSADKTLSWTPREVKGEGIPEYWNRYGFEWGEKAFSER</sequence>
<keyword evidence="2" id="KW-1185">Reference proteome</keyword>